<sequence length="98" mass="11560">MGIWIGAMLEAGEETRMREERVQWKNLNGSCLRLFVILSKTVFIDEKTLPLNTPWLRRKVPKMPGGKASIEQLWRYQRKAKVRVGKKRFSESKRKERG</sequence>
<dbReference type="EMBL" id="JBBPBM010000003">
    <property type="protein sequence ID" value="KAK8593915.1"/>
    <property type="molecule type" value="Genomic_DNA"/>
</dbReference>
<keyword evidence="2" id="KW-1185">Reference proteome</keyword>
<proteinExistence type="predicted"/>
<reference evidence="1 2" key="1">
    <citation type="journal article" date="2024" name="G3 (Bethesda)">
        <title>Genome assembly of Hibiscus sabdariffa L. provides insights into metabolisms of medicinal natural products.</title>
        <authorList>
            <person name="Kim T."/>
        </authorList>
    </citation>
    <scope>NUCLEOTIDE SEQUENCE [LARGE SCALE GENOMIC DNA]</scope>
    <source>
        <strain evidence="1">TK-2024</strain>
        <tissue evidence="1">Old leaves</tissue>
    </source>
</reference>
<protein>
    <submittedName>
        <fullName evidence="1">Uncharacterized protein</fullName>
    </submittedName>
</protein>
<organism evidence="1 2">
    <name type="scientific">Hibiscus sabdariffa</name>
    <name type="common">roselle</name>
    <dbReference type="NCBI Taxonomy" id="183260"/>
    <lineage>
        <taxon>Eukaryota</taxon>
        <taxon>Viridiplantae</taxon>
        <taxon>Streptophyta</taxon>
        <taxon>Embryophyta</taxon>
        <taxon>Tracheophyta</taxon>
        <taxon>Spermatophyta</taxon>
        <taxon>Magnoliopsida</taxon>
        <taxon>eudicotyledons</taxon>
        <taxon>Gunneridae</taxon>
        <taxon>Pentapetalae</taxon>
        <taxon>rosids</taxon>
        <taxon>malvids</taxon>
        <taxon>Malvales</taxon>
        <taxon>Malvaceae</taxon>
        <taxon>Malvoideae</taxon>
        <taxon>Hibiscus</taxon>
    </lineage>
</organism>
<comment type="caution">
    <text evidence="1">The sequence shown here is derived from an EMBL/GenBank/DDBJ whole genome shotgun (WGS) entry which is preliminary data.</text>
</comment>
<evidence type="ECO:0000313" key="1">
    <source>
        <dbReference type="EMBL" id="KAK8593915.1"/>
    </source>
</evidence>
<evidence type="ECO:0000313" key="2">
    <source>
        <dbReference type="Proteomes" id="UP001472677"/>
    </source>
</evidence>
<gene>
    <name evidence="1" type="ORF">V6N12_045988</name>
</gene>
<name>A0ABR2G4C9_9ROSI</name>
<dbReference type="Proteomes" id="UP001472677">
    <property type="component" value="Unassembled WGS sequence"/>
</dbReference>
<accession>A0ABR2G4C9</accession>